<dbReference type="Gene3D" id="1.10.730.10">
    <property type="entry name" value="Isoleucyl-tRNA Synthetase, Domain 1"/>
    <property type="match status" value="1"/>
</dbReference>
<dbReference type="InterPro" id="IPR012340">
    <property type="entry name" value="NA-bd_OB-fold"/>
</dbReference>
<dbReference type="Gene3D" id="2.40.50.140">
    <property type="entry name" value="Nucleic acid-binding proteins"/>
    <property type="match status" value="1"/>
</dbReference>
<dbReference type="EC" id="6.1.1.10" evidence="4"/>
<evidence type="ECO:0000256" key="11">
    <source>
        <dbReference type="ARBA" id="ARBA00022833"/>
    </source>
</evidence>
<evidence type="ECO:0000259" key="18">
    <source>
        <dbReference type="PROSITE" id="PS50886"/>
    </source>
</evidence>
<evidence type="ECO:0000256" key="4">
    <source>
        <dbReference type="ARBA" id="ARBA00012838"/>
    </source>
</evidence>
<dbReference type="InterPro" id="IPR015413">
    <property type="entry name" value="Methionyl/Leucyl_tRNA_Synth"/>
</dbReference>
<keyword evidence="9" id="KW-0479">Metal-binding</keyword>
<proteinExistence type="predicted"/>
<dbReference type="NCBIfam" id="TIGR00399">
    <property type="entry name" value="metG_C_term"/>
    <property type="match status" value="1"/>
</dbReference>
<evidence type="ECO:0000256" key="13">
    <source>
        <dbReference type="ARBA" id="ARBA00022884"/>
    </source>
</evidence>
<dbReference type="SUPFAM" id="SSF47323">
    <property type="entry name" value="Anticodon-binding domain of a subclass of class I aminoacyl-tRNA synthetases"/>
    <property type="match status" value="1"/>
</dbReference>
<accession>A0A0F9GDW5</accession>
<comment type="subcellular location">
    <subcellularLocation>
        <location evidence="2">Cytoplasm</location>
    </subcellularLocation>
</comment>
<keyword evidence="8" id="KW-0436">Ligase</keyword>
<evidence type="ECO:0000256" key="5">
    <source>
        <dbReference type="ARBA" id="ARBA00018753"/>
    </source>
</evidence>
<dbReference type="GO" id="GO:0000049">
    <property type="term" value="F:tRNA binding"/>
    <property type="evidence" value="ECO:0007669"/>
    <property type="project" value="UniProtKB-KW"/>
</dbReference>
<dbReference type="InterPro" id="IPR009080">
    <property type="entry name" value="tRNAsynth_Ia_anticodon-bd"/>
</dbReference>
<evidence type="ECO:0000256" key="2">
    <source>
        <dbReference type="ARBA" id="ARBA00004496"/>
    </source>
</evidence>
<feature type="non-terminal residue" evidence="19">
    <location>
        <position position="1"/>
    </location>
</feature>
<name>A0A0F9GDW5_9ZZZZ</name>
<dbReference type="PANTHER" id="PTHR45765">
    <property type="entry name" value="METHIONINE--TRNA LIGASE"/>
    <property type="match status" value="1"/>
</dbReference>
<dbReference type="SUPFAM" id="SSF52374">
    <property type="entry name" value="Nucleotidylyl transferase"/>
    <property type="match status" value="1"/>
</dbReference>
<evidence type="ECO:0000256" key="15">
    <source>
        <dbReference type="ARBA" id="ARBA00023146"/>
    </source>
</evidence>
<keyword evidence="6" id="KW-0963">Cytoplasm</keyword>
<evidence type="ECO:0000313" key="19">
    <source>
        <dbReference type="EMBL" id="KKL61347.1"/>
    </source>
</evidence>
<keyword evidence="15" id="KW-0030">Aminoacyl-tRNA synthetase</keyword>
<dbReference type="GO" id="GO:0046872">
    <property type="term" value="F:metal ion binding"/>
    <property type="evidence" value="ECO:0007669"/>
    <property type="project" value="UniProtKB-KW"/>
</dbReference>
<dbReference type="InterPro" id="IPR033911">
    <property type="entry name" value="MetRS_core"/>
</dbReference>
<dbReference type="InterPro" id="IPR023458">
    <property type="entry name" value="Met-tRNA_ligase_1"/>
</dbReference>
<keyword evidence="14" id="KW-0648">Protein biosynthesis</keyword>
<keyword evidence="7" id="KW-0820">tRNA-binding</keyword>
<dbReference type="CDD" id="cd02800">
    <property type="entry name" value="tRNA_bind_EcMetRS_like"/>
    <property type="match status" value="1"/>
</dbReference>
<dbReference type="FunFam" id="2.40.50.140:FF:000042">
    <property type="entry name" value="Methionine--tRNA ligase"/>
    <property type="match status" value="1"/>
</dbReference>
<keyword evidence="12" id="KW-0067">ATP-binding</keyword>
<evidence type="ECO:0000256" key="1">
    <source>
        <dbReference type="ARBA" id="ARBA00003314"/>
    </source>
</evidence>
<keyword evidence="10" id="KW-0547">Nucleotide-binding</keyword>
<dbReference type="Pfam" id="PF01588">
    <property type="entry name" value="tRNA_bind"/>
    <property type="match status" value="1"/>
</dbReference>
<dbReference type="InterPro" id="IPR014729">
    <property type="entry name" value="Rossmann-like_a/b/a_fold"/>
</dbReference>
<dbReference type="Pfam" id="PF09334">
    <property type="entry name" value="tRNA-synt_1g"/>
    <property type="match status" value="1"/>
</dbReference>
<dbReference type="PROSITE" id="PS50886">
    <property type="entry name" value="TRBD"/>
    <property type="match status" value="1"/>
</dbReference>
<dbReference type="SUPFAM" id="SSF50249">
    <property type="entry name" value="Nucleic acid-binding proteins"/>
    <property type="match status" value="1"/>
</dbReference>
<protein>
    <recommendedName>
        <fullName evidence="5">Methionine--tRNA ligase</fullName>
        <ecNumber evidence="4">6.1.1.10</ecNumber>
    </recommendedName>
    <alternativeName>
        <fullName evidence="16">Methionyl-tRNA synthetase</fullName>
    </alternativeName>
</protein>
<comment type="subunit">
    <text evidence="3">Homodimer.</text>
</comment>
<dbReference type="InterPro" id="IPR002547">
    <property type="entry name" value="tRNA-bd_dom"/>
</dbReference>
<evidence type="ECO:0000256" key="14">
    <source>
        <dbReference type="ARBA" id="ARBA00022917"/>
    </source>
</evidence>
<dbReference type="Gene3D" id="3.40.50.620">
    <property type="entry name" value="HUPs"/>
    <property type="match status" value="1"/>
</dbReference>
<dbReference type="InterPro" id="IPR004495">
    <property type="entry name" value="Met-tRNA-synth_bsu_C"/>
</dbReference>
<comment type="function">
    <text evidence="1">Is required not only for elongation of protein synthesis but also for the initiation of all mRNA translation through initiator tRNA(fMet) aminoacylation.</text>
</comment>
<dbReference type="GO" id="GO:0005524">
    <property type="term" value="F:ATP binding"/>
    <property type="evidence" value="ECO:0007669"/>
    <property type="project" value="UniProtKB-KW"/>
</dbReference>
<evidence type="ECO:0000256" key="16">
    <source>
        <dbReference type="ARBA" id="ARBA00030904"/>
    </source>
</evidence>
<evidence type="ECO:0000256" key="3">
    <source>
        <dbReference type="ARBA" id="ARBA00011738"/>
    </source>
</evidence>
<dbReference type="GO" id="GO:0006431">
    <property type="term" value="P:methionyl-tRNA aminoacylation"/>
    <property type="evidence" value="ECO:0007669"/>
    <property type="project" value="InterPro"/>
</dbReference>
<comment type="catalytic activity">
    <reaction evidence="17">
        <text>tRNA(Met) + L-methionine + ATP = L-methionyl-tRNA(Met) + AMP + diphosphate</text>
        <dbReference type="Rhea" id="RHEA:13481"/>
        <dbReference type="Rhea" id="RHEA-COMP:9667"/>
        <dbReference type="Rhea" id="RHEA-COMP:9698"/>
        <dbReference type="ChEBI" id="CHEBI:30616"/>
        <dbReference type="ChEBI" id="CHEBI:33019"/>
        <dbReference type="ChEBI" id="CHEBI:57844"/>
        <dbReference type="ChEBI" id="CHEBI:78442"/>
        <dbReference type="ChEBI" id="CHEBI:78530"/>
        <dbReference type="ChEBI" id="CHEBI:456215"/>
        <dbReference type="EC" id="6.1.1.10"/>
    </reaction>
</comment>
<reference evidence="19" key="1">
    <citation type="journal article" date="2015" name="Nature">
        <title>Complex archaea that bridge the gap between prokaryotes and eukaryotes.</title>
        <authorList>
            <person name="Spang A."/>
            <person name="Saw J.H."/>
            <person name="Jorgensen S.L."/>
            <person name="Zaremba-Niedzwiedzka K."/>
            <person name="Martijn J."/>
            <person name="Lind A.E."/>
            <person name="van Eijk R."/>
            <person name="Schleper C."/>
            <person name="Guy L."/>
            <person name="Ettema T.J."/>
        </authorList>
    </citation>
    <scope>NUCLEOTIDE SEQUENCE</scope>
</reference>
<evidence type="ECO:0000256" key="10">
    <source>
        <dbReference type="ARBA" id="ARBA00022741"/>
    </source>
</evidence>
<evidence type="ECO:0000256" key="9">
    <source>
        <dbReference type="ARBA" id="ARBA00022723"/>
    </source>
</evidence>
<evidence type="ECO:0000256" key="8">
    <source>
        <dbReference type="ARBA" id="ARBA00022598"/>
    </source>
</evidence>
<dbReference type="CDD" id="cd07957">
    <property type="entry name" value="Anticodon_Ia_Met"/>
    <property type="match status" value="1"/>
</dbReference>
<evidence type="ECO:0000256" key="12">
    <source>
        <dbReference type="ARBA" id="ARBA00022840"/>
    </source>
</evidence>
<evidence type="ECO:0000256" key="6">
    <source>
        <dbReference type="ARBA" id="ARBA00022490"/>
    </source>
</evidence>
<comment type="caution">
    <text evidence="19">The sequence shown here is derived from an EMBL/GenBank/DDBJ whole genome shotgun (WGS) entry which is preliminary data.</text>
</comment>
<gene>
    <name evidence="19" type="ORF">LCGC14_2196200</name>
</gene>
<dbReference type="Pfam" id="PF19303">
    <property type="entry name" value="Anticodon_3"/>
    <property type="match status" value="1"/>
</dbReference>
<dbReference type="AlphaFoldDB" id="A0A0F9GDW5"/>
<evidence type="ECO:0000256" key="17">
    <source>
        <dbReference type="ARBA" id="ARBA00047364"/>
    </source>
</evidence>
<dbReference type="PANTHER" id="PTHR45765:SF1">
    <property type="entry name" value="METHIONINE--TRNA LIGASE, CYTOPLASMIC"/>
    <property type="match status" value="1"/>
</dbReference>
<dbReference type="InterPro" id="IPR041872">
    <property type="entry name" value="Anticodon_Met"/>
</dbReference>
<dbReference type="GO" id="GO:0005829">
    <property type="term" value="C:cytosol"/>
    <property type="evidence" value="ECO:0007669"/>
    <property type="project" value="TreeGrafter"/>
</dbReference>
<evidence type="ECO:0000256" key="7">
    <source>
        <dbReference type="ARBA" id="ARBA00022555"/>
    </source>
</evidence>
<organism evidence="19">
    <name type="scientific">marine sediment metagenome</name>
    <dbReference type="NCBI Taxonomy" id="412755"/>
    <lineage>
        <taxon>unclassified sequences</taxon>
        <taxon>metagenomes</taxon>
        <taxon>ecological metagenomes</taxon>
    </lineage>
</organism>
<dbReference type="EMBL" id="LAZR01028848">
    <property type="protein sequence ID" value="KKL61347.1"/>
    <property type="molecule type" value="Genomic_DNA"/>
</dbReference>
<dbReference type="GO" id="GO:0004825">
    <property type="term" value="F:methionine-tRNA ligase activity"/>
    <property type="evidence" value="ECO:0007669"/>
    <property type="project" value="UniProtKB-EC"/>
</dbReference>
<dbReference type="PRINTS" id="PR01041">
    <property type="entry name" value="TRNASYNTHMET"/>
</dbReference>
<keyword evidence="13" id="KW-0694">RNA-binding</keyword>
<sequence length="488" mass="56700">DKFKEKLSSWIKDKDWKDSVLNFSKEYIKDLKERAITRDSTWGVPVPLEEAKGKVLYVWFDAPIGYISATMEWAEKIGDKEKYKDYWFDEKTKLVNFIGKDNIPFHSVFFPAMIMGQKKPYKIVDDLPANEFLMLEKRQFSKSEKWYIDLKSFFEKFTTDQIRFYLASIAPETHDSDFLWKDFQMHCNSELVGKFGNFIHRTLTFIQRFADQKIPKSYALDDVDQKFLDDIIKSITDIDIAYSNYKLRKATQIIMELSQIANVYFDHKKPWKMAKDESKKEELFTCLNLCLKCIKALSLMTSPIIPTSSQKIWKMIGNESGLSQGKWDSVKNLNLEEGKKLPPPEVIFQKIEDEKVIEEMDKLKEALDDQNMPKKAIQDLKNEISYKDFDKIDMRVGKIIEAEKIEKSEKLLKLQVDLGFEKRQIISGIAKSITPDELLNKKVIVVANIKKAKLMGFESDGMILAAGEDDDSLEIPFIQDMEIGSSVC</sequence>
<keyword evidence="11" id="KW-0862">Zinc</keyword>
<feature type="domain" description="TRNA-binding" evidence="18">
    <location>
        <begin position="388"/>
        <end position="488"/>
    </location>
</feature>